<evidence type="ECO:0000256" key="3">
    <source>
        <dbReference type="ARBA" id="ARBA00001956"/>
    </source>
</evidence>
<dbReference type="EC" id="2.1.1.13" evidence="6 20"/>
<evidence type="ECO:0000259" key="27">
    <source>
        <dbReference type="PROSITE" id="PS50974"/>
    </source>
</evidence>
<feature type="binding site" description="axial binding residue" evidence="22">
    <location>
        <position position="774"/>
    </location>
    <ligand>
        <name>methylcob(III)alamin</name>
        <dbReference type="ChEBI" id="CHEBI:28115"/>
    </ligand>
    <ligandPart>
        <name>Co</name>
        <dbReference type="ChEBI" id="CHEBI:27638"/>
    </ligandPart>
</feature>
<evidence type="ECO:0000256" key="16">
    <source>
        <dbReference type="ARBA" id="ARBA00023167"/>
    </source>
</evidence>
<evidence type="ECO:0000259" key="26">
    <source>
        <dbReference type="PROSITE" id="PS50972"/>
    </source>
</evidence>
<evidence type="ECO:0000256" key="11">
    <source>
        <dbReference type="ARBA" id="ARBA00022679"/>
    </source>
</evidence>
<dbReference type="FunFam" id="3.40.50.280:FF:000001">
    <property type="entry name" value="Methionine synthase"/>
    <property type="match status" value="1"/>
</dbReference>
<dbReference type="InterPro" id="IPR036594">
    <property type="entry name" value="Meth_synthase_dom"/>
</dbReference>
<feature type="domain" description="Hcy-binding" evidence="25">
    <location>
        <begin position="6"/>
        <end position="341"/>
    </location>
</feature>
<evidence type="ECO:0000256" key="8">
    <source>
        <dbReference type="ARBA" id="ARBA00022603"/>
    </source>
</evidence>
<dbReference type="FunFam" id="3.20.20.330:FF:000001">
    <property type="entry name" value="Methionine synthase"/>
    <property type="match status" value="1"/>
</dbReference>
<dbReference type="Gene3D" id="3.40.50.280">
    <property type="entry name" value="Cobalamin-binding domain"/>
    <property type="match status" value="1"/>
</dbReference>
<dbReference type="GO" id="GO:0050667">
    <property type="term" value="P:homocysteine metabolic process"/>
    <property type="evidence" value="ECO:0007669"/>
    <property type="project" value="TreeGrafter"/>
</dbReference>
<evidence type="ECO:0000256" key="19">
    <source>
        <dbReference type="ARBA" id="ARBA00031040"/>
    </source>
</evidence>
<evidence type="ECO:0000313" key="30">
    <source>
        <dbReference type="EMBL" id="SKB95291.1"/>
    </source>
</evidence>
<evidence type="ECO:0000256" key="18">
    <source>
        <dbReference type="ARBA" id="ARBA00025552"/>
    </source>
</evidence>
<dbReference type="PANTHER" id="PTHR45833:SF1">
    <property type="entry name" value="METHIONINE SYNTHASE"/>
    <property type="match status" value="1"/>
</dbReference>
<feature type="binding site" evidence="23">
    <location>
        <position position="875"/>
    </location>
    <ligand>
        <name>methylcob(III)alamin</name>
        <dbReference type="ChEBI" id="CHEBI:28115"/>
    </ligand>
</feature>
<evidence type="ECO:0000256" key="2">
    <source>
        <dbReference type="ARBA" id="ARBA00001947"/>
    </source>
</evidence>
<dbReference type="Gene3D" id="1.10.1240.10">
    <property type="entry name" value="Methionine synthase domain"/>
    <property type="match status" value="1"/>
</dbReference>
<dbReference type="GO" id="GO:0032259">
    <property type="term" value="P:methylation"/>
    <property type="evidence" value="ECO:0007669"/>
    <property type="project" value="UniProtKB-KW"/>
</dbReference>
<feature type="binding site" evidence="23">
    <location>
        <position position="819"/>
    </location>
    <ligand>
        <name>methylcob(III)alamin</name>
        <dbReference type="ChEBI" id="CHEBI:28115"/>
    </ligand>
</feature>
<dbReference type="Pfam" id="PF02607">
    <property type="entry name" value="B12-binding_2"/>
    <property type="match status" value="1"/>
</dbReference>
<dbReference type="SUPFAM" id="SSF52242">
    <property type="entry name" value="Cobalamin (vitamin B12)-binding domain"/>
    <property type="match status" value="1"/>
</dbReference>
<evidence type="ECO:0000256" key="14">
    <source>
        <dbReference type="ARBA" id="ARBA00022737"/>
    </source>
</evidence>
<proteinExistence type="inferred from homology"/>
<keyword evidence="14" id="KW-0677">Repeat</keyword>
<dbReference type="AlphaFoldDB" id="A0A1T5FGK6"/>
<feature type="binding site" evidence="23">
    <location>
        <position position="963"/>
    </location>
    <ligand>
        <name>S-adenosyl-L-methionine</name>
        <dbReference type="ChEBI" id="CHEBI:59789"/>
    </ligand>
</feature>
<evidence type="ECO:0000256" key="5">
    <source>
        <dbReference type="ARBA" id="ARBA00010398"/>
    </source>
</evidence>
<dbReference type="GO" id="GO:0031419">
    <property type="term" value="F:cobalamin binding"/>
    <property type="evidence" value="ECO:0007669"/>
    <property type="project" value="UniProtKB-UniRule"/>
</dbReference>
<dbReference type="Pfam" id="PF02310">
    <property type="entry name" value="B12-binding"/>
    <property type="match status" value="1"/>
</dbReference>
<comment type="similarity">
    <text evidence="5">Belongs to the vitamin-B12 dependent methionine synthase family.</text>
</comment>
<feature type="binding site" evidence="22 24">
    <location>
        <position position="327"/>
    </location>
    <ligand>
        <name>Zn(2+)</name>
        <dbReference type="ChEBI" id="CHEBI:29105"/>
    </ligand>
</feature>
<dbReference type="InterPro" id="IPR003759">
    <property type="entry name" value="Cbl-bd_cap"/>
</dbReference>
<dbReference type="Proteomes" id="UP000190897">
    <property type="component" value="Unassembled WGS sequence"/>
</dbReference>
<dbReference type="CDD" id="cd02069">
    <property type="entry name" value="methionine_synthase_B12_BD"/>
    <property type="match status" value="1"/>
</dbReference>
<dbReference type="CDD" id="cd00740">
    <property type="entry name" value="MeTr"/>
    <property type="match status" value="1"/>
</dbReference>
<dbReference type="InterPro" id="IPR003726">
    <property type="entry name" value="HCY_dom"/>
</dbReference>
<dbReference type="InterPro" id="IPR011005">
    <property type="entry name" value="Dihydropteroate_synth-like_sf"/>
</dbReference>
<dbReference type="RefSeq" id="WP_082215696.1">
    <property type="nucleotide sequence ID" value="NZ_FUZA01000003.1"/>
</dbReference>
<dbReference type="FunFam" id="1.10.1240.10:FF:000001">
    <property type="entry name" value="Methionine synthase"/>
    <property type="match status" value="1"/>
</dbReference>
<evidence type="ECO:0000256" key="4">
    <source>
        <dbReference type="ARBA" id="ARBA00005178"/>
    </source>
</evidence>
<feature type="domain" description="B12-binding N-terminal" evidence="29">
    <location>
        <begin position="664"/>
        <end position="758"/>
    </location>
</feature>
<evidence type="ECO:0000259" key="28">
    <source>
        <dbReference type="PROSITE" id="PS51332"/>
    </source>
</evidence>
<sequence length="1274" mass="141456">MVATQKADIREILKNRILVLDGAMGTMIQRYKLEDHDYRGERFADWPRDVKGNNDLLSLTRPDIIKAIHAAYFEAGADIAETNTFSGTTIAMADYGMEELVYELNFESARLAREVADEFTERDPDKPRFVAGSIGPTNRTASLSPDVNNPGYRAISFDQLVEAYYEQIKGLTDGGCDVLLVETIFDTLNAKAALFAIDKFFVDAKNGKVERLDSWRNKPGESLPIMISGTITDASGRTLSGQTTEAFLTSVSHLPLLSVGLNCALGADLMRPYVQILAKEAPFFTSAHPNAGLPNEMGEYDESPEQMGEVIDGFLRDNLVNIIGGCCGTTPDHIRVIADLAVKYSPRELPSTETVMKLSGLEPVKINQLSNFVNIGERCNVTGSKKFARLVREGKYDEALAIAREQVESGAQVIDINLDEGMIDGVEAMKTFVNLIVSEPDISKVPLMIDSSKWEVIESGLKCVQGKSIVNSISLKEGEEKFKESARTVLRYGAAAVVMAFDEQGQADNLERRIEICSRAYRILTEEVGFPAEDIIFDPNILTVATGMEEHNNYAVDFINAVRWIKENLPHAKVSGGVSNVSFSFRGNEPVREAIHTAFLYHAIRAGMDMGIVNAAQIGIYDEIPKDVLELVEDVLLNRRADSTERLVTYAETVKDKGKTQSGPDLSWRQLPVKERISHSLVKGISDYIDEDTEECRHLFARPLEVIEGPLMDGMSIVGDLFGEGKMFLPQVVKSARVMKKAVAYLQPYIEAEKSEGNNSAGKILLATVKGDVHDIGKNIVGVVLGCNNYEIIDLGVMVPTDKILAAAIEHNVDIIGLSGLITPSLDEMVGVAKEMERRNFKMPLLIGGATTSRIHTAVKIDPNYSGAVIHVLDASRSVPVAGKLIQNEQSQADVLTDIKAEYAKLREDHAKRGGEKAHVAIGKARENKAKIDWTNFQATKPQFLGTRVYDDYDLADIAKYIDWTPFFQTWQLHGKFPKIFEDKVVGSEAVKLYEDAAVLLGEIIRDKTLKAKAVIGFWPANAIQDDIVLHHFEEETREVPCERHGSHQHIEYKISQHATENLNAGELVADTAAVLHHLRQQSQKASNLPNYCLSDFVAPLETGQMDYVGGFAVTAGIGIEALLDKYEKDHDDYNSIMVKALADRLVEALAELMHERVRKEIWGYAKNETFSNEDLIKESYVGIRPAPGYPACPDHTEKRMLFDLLDAEQLGITLTESYAMYPASSVSGWYFSHPDSRYFPVGKIFKDQVEDYARRKDMPLEEIERWLSPVLGY</sequence>
<dbReference type="Pfam" id="PF02965">
    <property type="entry name" value="Met_synt_B12"/>
    <property type="match status" value="1"/>
</dbReference>
<dbReference type="Gene3D" id="1.10.288.10">
    <property type="entry name" value="Cobalamin-dependent Methionine Synthase, domain 2"/>
    <property type="match status" value="1"/>
</dbReference>
<comment type="catalytic activity">
    <reaction evidence="1 21">
        <text>(6S)-5-methyl-5,6,7,8-tetrahydrofolate + L-homocysteine = (6S)-5,6,7,8-tetrahydrofolate + L-methionine</text>
        <dbReference type="Rhea" id="RHEA:11172"/>
        <dbReference type="ChEBI" id="CHEBI:18608"/>
        <dbReference type="ChEBI" id="CHEBI:57453"/>
        <dbReference type="ChEBI" id="CHEBI:57844"/>
        <dbReference type="ChEBI" id="CHEBI:58199"/>
        <dbReference type="EC" id="2.1.1.13"/>
    </reaction>
</comment>
<dbReference type="Gene3D" id="3.20.20.20">
    <property type="entry name" value="Dihydropteroate synthase-like"/>
    <property type="match status" value="1"/>
</dbReference>
<dbReference type="GO" id="GO:0005829">
    <property type="term" value="C:cytosol"/>
    <property type="evidence" value="ECO:0007669"/>
    <property type="project" value="TreeGrafter"/>
</dbReference>
<dbReference type="InterPro" id="IPR033706">
    <property type="entry name" value="Met_synthase_B12-bd"/>
</dbReference>
<dbReference type="InterPro" id="IPR050554">
    <property type="entry name" value="Met_Synthase/Corrinoid"/>
</dbReference>
<comment type="pathway">
    <text evidence="4 21">Amino-acid biosynthesis; L-methionine biosynthesis via de novo pathway; L-methionine from L-homocysteine (MetH route): step 1/1.</text>
</comment>
<dbReference type="Gene3D" id="3.20.20.330">
    <property type="entry name" value="Homocysteine-binding-like domain"/>
    <property type="match status" value="1"/>
</dbReference>
<dbReference type="GO" id="GO:0008705">
    <property type="term" value="F:methionine synthase activity"/>
    <property type="evidence" value="ECO:0007669"/>
    <property type="project" value="UniProtKB-UniRule"/>
</dbReference>
<evidence type="ECO:0000256" key="17">
    <source>
        <dbReference type="ARBA" id="ARBA00023285"/>
    </source>
</evidence>
<keyword evidence="31" id="KW-1185">Reference proteome</keyword>
<dbReference type="PROSITE" id="PS51337">
    <property type="entry name" value="B12_BINDING_NTER"/>
    <property type="match status" value="1"/>
</dbReference>
<feature type="binding site" evidence="22 24">
    <location>
        <position position="326"/>
    </location>
    <ligand>
        <name>Zn(2+)</name>
        <dbReference type="ChEBI" id="CHEBI:29105"/>
    </ligand>
</feature>
<dbReference type="InterPro" id="IPR006158">
    <property type="entry name" value="Cobalamin-bd"/>
</dbReference>
<dbReference type="InterPro" id="IPR037010">
    <property type="entry name" value="VitB12-dep_Met_synth_activ_sf"/>
</dbReference>
<dbReference type="InterPro" id="IPR036589">
    <property type="entry name" value="HCY_dom_sf"/>
</dbReference>
<evidence type="ECO:0000256" key="15">
    <source>
        <dbReference type="ARBA" id="ARBA00022833"/>
    </source>
</evidence>
<organism evidence="30 31">
    <name type="scientific">Dyadobacter psychrophilus</name>
    <dbReference type="NCBI Taxonomy" id="651661"/>
    <lineage>
        <taxon>Bacteria</taxon>
        <taxon>Pseudomonadati</taxon>
        <taxon>Bacteroidota</taxon>
        <taxon>Cytophagia</taxon>
        <taxon>Cytophagales</taxon>
        <taxon>Spirosomataceae</taxon>
        <taxon>Dyadobacter</taxon>
    </lineage>
</organism>
<keyword evidence="12 21" id="KW-0949">S-adenosyl-L-methionine</keyword>
<evidence type="ECO:0000256" key="21">
    <source>
        <dbReference type="PIRNR" id="PIRNR000381"/>
    </source>
</evidence>
<dbReference type="UniPathway" id="UPA00051">
    <property type="reaction ID" value="UER00081"/>
</dbReference>
<evidence type="ECO:0000256" key="23">
    <source>
        <dbReference type="PIRSR" id="PIRSR000381-2"/>
    </source>
</evidence>
<comment type="domain">
    <text evidence="21">Modular enzyme with four functionally distinct domains. The isolated Hcy-binding domain catalyzes methyl transfer from free methylcobalamin to homocysteine. The Hcy-binding domain in association with the pterin-binding domain catalyzes the methylation of cob(I)alamin by methyltetrahydrofolate and the methylation of homocysteine. The B12-binding domain binds the cofactor. The AdoMet activation domain binds S-adenosyl-L-methionine. Under aerobic conditions cob(I)alamin can be converted to inactive cob(II)alamin. Reductive methylation by S-adenosyl-L-methionine and flavodoxin regenerates methylcobalamin.</text>
</comment>
<dbReference type="PROSITE" id="PS50972">
    <property type="entry name" value="PTERIN_BINDING"/>
    <property type="match status" value="1"/>
</dbReference>
<evidence type="ECO:0000256" key="22">
    <source>
        <dbReference type="PIRSR" id="PIRSR000381-1"/>
    </source>
</evidence>
<dbReference type="InterPro" id="IPR000489">
    <property type="entry name" value="Pterin-binding_dom"/>
</dbReference>
<dbReference type="STRING" id="651661.SAMN05660293_03186"/>
<dbReference type="InterPro" id="IPR004223">
    <property type="entry name" value="VitB12-dep_Met_synth_activ_dom"/>
</dbReference>
<evidence type="ECO:0000256" key="10">
    <source>
        <dbReference type="ARBA" id="ARBA00022628"/>
    </source>
</evidence>
<evidence type="ECO:0000256" key="20">
    <source>
        <dbReference type="NCBIfam" id="TIGR02082"/>
    </source>
</evidence>
<dbReference type="PANTHER" id="PTHR45833">
    <property type="entry name" value="METHIONINE SYNTHASE"/>
    <property type="match status" value="1"/>
</dbReference>
<keyword evidence="10 21" id="KW-0846">Cobalamin</keyword>
<evidence type="ECO:0000256" key="24">
    <source>
        <dbReference type="PROSITE-ProRule" id="PRU00333"/>
    </source>
</evidence>
<dbReference type="SUPFAM" id="SSF47644">
    <property type="entry name" value="Methionine synthase domain"/>
    <property type="match status" value="1"/>
</dbReference>
<evidence type="ECO:0000256" key="12">
    <source>
        <dbReference type="ARBA" id="ARBA00022691"/>
    </source>
</evidence>
<dbReference type="SMART" id="SM01018">
    <property type="entry name" value="B12-binding_2"/>
    <property type="match status" value="1"/>
</dbReference>
<feature type="binding site" evidence="23">
    <location>
        <begin position="1239"/>
        <end position="1240"/>
    </location>
    <ligand>
        <name>S-adenosyl-L-methionine</name>
        <dbReference type="ChEBI" id="CHEBI:59789"/>
    </ligand>
</feature>
<dbReference type="PIRSF" id="PIRSF000381">
    <property type="entry name" value="MetH"/>
    <property type="match status" value="1"/>
</dbReference>
<feature type="binding site" evidence="22 24">
    <location>
        <position position="263"/>
    </location>
    <ligand>
        <name>Zn(2+)</name>
        <dbReference type="ChEBI" id="CHEBI:29105"/>
    </ligand>
</feature>
<dbReference type="FunFam" id="3.20.20.20:FF:000002">
    <property type="entry name" value="Methionine synthase"/>
    <property type="match status" value="1"/>
</dbReference>
<feature type="domain" description="Pterin-binding" evidence="26">
    <location>
        <begin position="372"/>
        <end position="633"/>
    </location>
</feature>
<dbReference type="SUPFAM" id="SSF82282">
    <property type="entry name" value="Homocysteine S-methyltransferase"/>
    <property type="match status" value="1"/>
</dbReference>
<evidence type="ECO:0000259" key="29">
    <source>
        <dbReference type="PROSITE" id="PS51337"/>
    </source>
</evidence>
<gene>
    <name evidence="30" type="ORF">SAMN05660293_03186</name>
</gene>
<dbReference type="SUPFAM" id="SSF51717">
    <property type="entry name" value="Dihydropteroate synthetase-like"/>
    <property type="match status" value="1"/>
</dbReference>
<evidence type="ECO:0000256" key="1">
    <source>
        <dbReference type="ARBA" id="ARBA00001700"/>
    </source>
</evidence>
<dbReference type="SUPFAM" id="SSF56507">
    <property type="entry name" value="Methionine synthase activation domain-like"/>
    <property type="match status" value="1"/>
</dbReference>
<feature type="binding site" evidence="23">
    <location>
        <position position="823"/>
    </location>
    <ligand>
        <name>methylcob(III)alamin</name>
        <dbReference type="ChEBI" id="CHEBI:28115"/>
    </ligand>
</feature>
<keyword evidence="11 21" id="KW-0808">Transferase</keyword>
<comment type="cofactor">
    <cofactor evidence="2 21 24">
        <name>Zn(2+)</name>
        <dbReference type="ChEBI" id="CHEBI:29105"/>
    </cofactor>
</comment>
<dbReference type="NCBIfam" id="TIGR02082">
    <property type="entry name" value="metH"/>
    <property type="match status" value="1"/>
</dbReference>
<dbReference type="EMBL" id="FUZA01000003">
    <property type="protein sequence ID" value="SKB95291.1"/>
    <property type="molecule type" value="Genomic_DNA"/>
</dbReference>
<dbReference type="Pfam" id="PF00809">
    <property type="entry name" value="Pterin_bind"/>
    <property type="match status" value="1"/>
</dbReference>
<reference evidence="31" key="1">
    <citation type="submission" date="2017-02" db="EMBL/GenBank/DDBJ databases">
        <authorList>
            <person name="Varghese N."/>
            <person name="Submissions S."/>
        </authorList>
    </citation>
    <scope>NUCLEOTIDE SEQUENCE [LARGE SCALE GENOMIC DNA]</scope>
    <source>
        <strain evidence="31">DSM 22270</strain>
    </source>
</reference>
<dbReference type="PROSITE" id="PS50970">
    <property type="entry name" value="HCY"/>
    <property type="match status" value="1"/>
</dbReference>
<keyword evidence="16 21" id="KW-0486">Methionine biosynthesis</keyword>
<protein>
    <recommendedName>
        <fullName evidence="7 20">Methionine synthase</fullName>
        <ecNumber evidence="6 20">2.1.1.13</ecNumber>
    </recommendedName>
    <alternativeName>
        <fullName evidence="19 21">5-methyltetrahydrofolate--homocysteine methyltransferase</fullName>
    </alternativeName>
</protein>
<dbReference type="InterPro" id="IPR011822">
    <property type="entry name" value="MetH"/>
</dbReference>
<dbReference type="Gene3D" id="3.10.196.10">
    <property type="entry name" value="Vitamin B12-dependent methionine synthase, activation domain"/>
    <property type="match status" value="1"/>
</dbReference>
<keyword evidence="17 21" id="KW-0170">Cobalt</keyword>
<dbReference type="NCBIfam" id="NF007024">
    <property type="entry name" value="PRK09490.1"/>
    <property type="match status" value="1"/>
</dbReference>
<dbReference type="OrthoDB" id="9803687at2"/>
<evidence type="ECO:0000259" key="25">
    <source>
        <dbReference type="PROSITE" id="PS50970"/>
    </source>
</evidence>
<evidence type="ECO:0000256" key="13">
    <source>
        <dbReference type="ARBA" id="ARBA00022723"/>
    </source>
</evidence>
<dbReference type="Pfam" id="PF02574">
    <property type="entry name" value="S-methyl_trans"/>
    <property type="match status" value="1"/>
</dbReference>
<keyword evidence="13 21" id="KW-0479">Metal-binding</keyword>
<dbReference type="InterPro" id="IPR036724">
    <property type="entry name" value="Cobalamin-bd_sf"/>
</dbReference>
<dbReference type="GO" id="GO:0008270">
    <property type="term" value="F:zinc ion binding"/>
    <property type="evidence" value="ECO:0007669"/>
    <property type="project" value="UniProtKB-UniRule"/>
</dbReference>
<comment type="cofactor">
    <cofactor evidence="3 21 22">
        <name>methylcob(III)alamin</name>
        <dbReference type="ChEBI" id="CHEBI:28115"/>
    </cofactor>
</comment>
<dbReference type="PROSITE" id="PS50974">
    <property type="entry name" value="ADOMET_ACTIVATION"/>
    <property type="match status" value="1"/>
</dbReference>
<keyword evidence="15 21" id="KW-0862">Zinc</keyword>
<keyword evidence="8 21" id="KW-0489">Methyltransferase</keyword>
<name>A0A1T5FGK6_9BACT</name>
<evidence type="ECO:0000256" key="9">
    <source>
        <dbReference type="ARBA" id="ARBA00022605"/>
    </source>
</evidence>
<evidence type="ECO:0000256" key="7">
    <source>
        <dbReference type="ARBA" id="ARBA00013998"/>
    </source>
</evidence>
<accession>A0A1T5FGK6</accession>
<feature type="domain" description="B12-binding" evidence="28">
    <location>
        <begin position="761"/>
        <end position="896"/>
    </location>
</feature>
<keyword evidence="9 21" id="KW-0028">Amino-acid biosynthesis</keyword>
<evidence type="ECO:0000256" key="6">
    <source>
        <dbReference type="ARBA" id="ARBA00012032"/>
    </source>
</evidence>
<evidence type="ECO:0000313" key="31">
    <source>
        <dbReference type="Proteomes" id="UP000190897"/>
    </source>
</evidence>
<feature type="binding site" evidence="23">
    <location>
        <position position="708"/>
    </location>
    <ligand>
        <name>methylcob(III)alamin</name>
        <dbReference type="ChEBI" id="CHEBI:28115"/>
    </ligand>
</feature>
<feature type="binding site" evidence="23">
    <location>
        <begin position="771"/>
        <end position="775"/>
    </location>
    <ligand>
        <name>methylcob(III)alamin</name>
        <dbReference type="ChEBI" id="CHEBI:28115"/>
    </ligand>
</feature>
<feature type="domain" description="AdoMet activation" evidence="27">
    <location>
        <begin position="913"/>
        <end position="1274"/>
    </location>
</feature>
<comment type="function">
    <text evidence="18 21">Catalyzes the transfer of a methyl group from methyl-cobalamin to homocysteine, yielding enzyme-bound cob(I)alamin and methionine. Subsequently, remethylates the cofactor using methyltetrahydrofolate.</text>
</comment>
<feature type="binding site" evidence="23">
    <location>
        <position position="1185"/>
    </location>
    <ligand>
        <name>S-adenosyl-L-methionine</name>
        <dbReference type="ChEBI" id="CHEBI:59789"/>
    </ligand>
</feature>
<dbReference type="GO" id="GO:0046653">
    <property type="term" value="P:tetrahydrofolate metabolic process"/>
    <property type="evidence" value="ECO:0007669"/>
    <property type="project" value="TreeGrafter"/>
</dbReference>
<dbReference type="PROSITE" id="PS51332">
    <property type="entry name" value="B12_BINDING"/>
    <property type="match status" value="1"/>
</dbReference>